<dbReference type="RefSeq" id="XP_015699630.1">
    <property type="nucleotide sequence ID" value="XM_015845404.1"/>
</dbReference>
<gene>
    <name evidence="3" type="ORF">PAAG_04889</name>
</gene>
<dbReference type="Proteomes" id="UP000002059">
    <property type="component" value="Partially assembled WGS sequence"/>
</dbReference>
<dbReference type="VEuPathDB" id="FungiDB:PAAG_04889"/>
<dbReference type="OrthoDB" id="2163491at2759"/>
<keyword evidence="4" id="KW-1185">Reference proteome</keyword>
<dbReference type="GO" id="GO:0006307">
    <property type="term" value="P:DNA alkylation repair"/>
    <property type="evidence" value="ECO:0007669"/>
    <property type="project" value="TreeGrafter"/>
</dbReference>
<dbReference type="PANTHER" id="PTHR31573:SF4">
    <property type="entry name" value="FE2OG DIOXYGENASE DOMAIN-CONTAINING PROTEIN"/>
    <property type="match status" value="1"/>
</dbReference>
<dbReference type="SUPFAM" id="SSF51197">
    <property type="entry name" value="Clavaminate synthase-like"/>
    <property type="match status" value="1"/>
</dbReference>
<dbReference type="Pfam" id="PF13532">
    <property type="entry name" value="2OG-FeII_Oxy_2"/>
    <property type="match status" value="1"/>
</dbReference>
<dbReference type="STRING" id="502779.C1H1V3"/>
<feature type="binding site" evidence="1">
    <location>
        <position position="663"/>
    </location>
    <ligand>
        <name>2-oxoglutarate</name>
        <dbReference type="ChEBI" id="CHEBI:16810"/>
    </ligand>
</feature>
<evidence type="ECO:0000256" key="1">
    <source>
        <dbReference type="PIRSR" id="PIRSR632852-1"/>
    </source>
</evidence>
<reference evidence="3 4" key="1">
    <citation type="journal article" date="2011" name="PLoS Genet.">
        <title>Comparative genomic analysis of human fungal pathogens causing paracoccidioidomycosis.</title>
        <authorList>
            <person name="Desjardins C.A."/>
            <person name="Champion M.D."/>
            <person name="Holder J.W."/>
            <person name="Muszewska A."/>
            <person name="Goldberg J."/>
            <person name="Bailao A.M."/>
            <person name="Brigido M.M."/>
            <person name="Ferreira M.E."/>
            <person name="Garcia A.M."/>
            <person name="Grynberg M."/>
            <person name="Gujja S."/>
            <person name="Heiman D.I."/>
            <person name="Henn M.R."/>
            <person name="Kodira C.D."/>
            <person name="Leon-Narvaez H."/>
            <person name="Longo L.V."/>
            <person name="Ma L.J."/>
            <person name="Malavazi I."/>
            <person name="Matsuo A.L."/>
            <person name="Morais F.V."/>
            <person name="Pereira M."/>
            <person name="Rodriguez-Brito S."/>
            <person name="Sakthikumar S."/>
            <person name="Salem-Izacc S.M."/>
            <person name="Sykes S.M."/>
            <person name="Teixeira M.M."/>
            <person name="Vallejo M.C."/>
            <person name="Walter M.E."/>
            <person name="Yandava C."/>
            <person name="Young S."/>
            <person name="Zeng Q."/>
            <person name="Zucker J."/>
            <person name="Felipe M.S."/>
            <person name="Goldman G.H."/>
            <person name="Haas B.J."/>
            <person name="McEwen J.G."/>
            <person name="Nino-Vega G."/>
            <person name="Puccia R."/>
            <person name="San-Blas G."/>
            <person name="Soares C.M."/>
            <person name="Birren B.W."/>
            <person name="Cuomo C.A."/>
        </authorList>
    </citation>
    <scope>NUCLEOTIDE SEQUENCE [LARGE SCALE GENOMIC DNA]</scope>
    <source>
        <strain evidence="4">ATCC MYA-826 / Pb01</strain>
    </source>
</reference>
<accession>C1H1V3</accession>
<dbReference type="InterPro" id="IPR037151">
    <property type="entry name" value="AlkB-like_sf"/>
</dbReference>
<dbReference type="OMA" id="GMPYKYV"/>
<proteinExistence type="predicted"/>
<dbReference type="InterPro" id="IPR027450">
    <property type="entry name" value="AlkB-like"/>
</dbReference>
<feature type="domain" description="Fe2OG dioxygenase" evidence="2">
    <location>
        <begin position="516"/>
        <end position="681"/>
    </location>
</feature>
<dbReference type="InterPro" id="IPR032852">
    <property type="entry name" value="ALKBH2"/>
</dbReference>
<dbReference type="GO" id="GO:0008198">
    <property type="term" value="F:ferrous iron binding"/>
    <property type="evidence" value="ECO:0007669"/>
    <property type="project" value="TreeGrafter"/>
</dbReference>
<name>C1H1V3_PARBA</name>
<dbReference type="Gene3D" id="2.60.120.590">
    <property type="entry name" value="Alpha-ketoglutarate-dependent dioxygenase AlkB-like"/>
    <property type="match status" value="1"/>
</dbReference>
<dbReference type="GO" id="GO:0051747">
    <property type="term" value="F:cytosine C-5 DNA demethylase activity"/>
    <property type="evidence" value="ECO:0007669"/>
    <property type="project" value="TreeGrafter"/>
</dbReference>
<feature type="binding site" evidence="1">
    <location>
        <position position="534"/>
    </location>
    <ligand>
        <name>2-oxoglutarate</name>
        <dbReference type="ChEBI" id="CHEBI:16810"/>
    </ligand>
</feature>
<evidence type="ECO:0000313" key="3">
    <source>
        <dbReference type="EMBL" id="EEH33840.2"/>
    </source>
</evidence>
<dbReference type="GO" id="GO:0035516">
    <property type="term" value="F:broad specificity oxidative DNA demethylase activity"/>
    <property type="evidence" value="ECO:0007669"/>
    <property type="project" value="TreeGrafter"/>
</dbReference>
<dbReference type="EMBL" id="KN294003">
    <property type="protein sequence ID" value="EEH33840.2"/>
    <property type="molecule type" value="Genomic_DNA"/>
</dbReference>
<dbReference type="eggNOG" id="ENOG502RXJJ">
    <property type="taxonomic scope" value="Eukaryota"/>
</dbReference>
<dbReference type="GeneID" id="9096563"/>
<dbReference type="PROSITE" id="PS51471">
    <property type="entry name" value="FE2OG_OXY"/>
    <property type="match status" value="1"/>
</dbReference>
<dbReference type="AlphaFoldDB" id="C1H1V3"/>
<organism evidence="3 4">
    <name type="scientific">Paracoccidioides lutzii (strain ATCC MYA-826 / Pb01)</name>
    <name type="common">Paracoccidioides brasiliensis</name>
    <dbReference type="NCBI Taxonomy" id="502779"/>
    <lineage>
        <taxon>Eukaryota</taxon>
        <taxon>Fungi</taxon>
        <taxon>Dikarya</taxon>
        <taxon>Ascomycota</taxon>
        <taxon>Pezizomycotina</taxon>
        <taxon>Eurotiomycetes</taxon>
        <taxon>Eurotiomycetidae</taxon>
        <taxon>Onygenales</taxon>
        <taxon>Ajellomycetaceae</taxon>
        <taxon>Paracoccidioides</taxon>
    </lineage>
</organism>
<sequence length="707" mass="79753">MKAEPNNGIVRRALRQRNVVGVGTITKPQEAKSRGISLSRTQASPDLPISKTSTTACTTPILITGTAPPCGSPPAWATNRPELCDALPWFRSLQGGCYFLDGYCWGFLVDADSGSQAYLDDEIIITRIGGGCEKNKNGELVQTKPHTGSGTIFDALMNSMKHDIPVGMIIGNKNSICPTKVPHRYNVMDFFRITNIWFEKVDKMPAARIRFEKLDLDSKSWWAPENSNDPIPIRQRTSIAPIDGPTCKSCSSTSPRVYQEGWMCLRPFCNQFWRVNGSSPSKTLTYHPLFLRMRTQQKQPVRAPCSLVPDLLSTFLKEDTDLTSARVTWKGIVCPKCRRCISRKYWRGWICETEGCGFQYQFSMTRVSLRSVLPELEMGPVGHRLPRKGKETKTAPVVHYMKNYRKDMFEIPGVGLITHFAANNTVNFRERGPNDLFKMLQEEDLGLRRYPLQQSVGIIVAGTLTSHFAVNYGMPYKYVVSVDSRPFNAAPSVILAALGRLTWATQKTVNEDEFQRPNELLTLGYFEDMSIGYHDDGESSLGPTIATLSLGGKATMTIRMKAKYYHGCSRAGKLVVDDPVLPGCLMYEQRVELQRKLKDGEISLSYYEDSLQRLLQRKTKRKHDEEQMDGVNKKESSPFCVLQLNHGDMVVMHGPNLQKYYEHAVVPEGKLRFAMTARYVKPDQVDSSEHWKGDFVPNPEFDYAGDE</sequence>
<protein>
    <recommendedName>
        <fullName evidence="2">Fe2OG dioxygenase domain-containing protein</fullName>
    </recommendedName>
</protein>
<dbReference type="KEGG" id="pbl:PAAG_04889"/>
<evidence type="ECO:0000259" key="2">
    <source>
        <dbReference type="PROSITE" id="PS51471"/>
    </source>
</evidence>
<dbReference type="InterPro" id="IPR005123">
    <property type="entry name" value="Oxoglu/Fe-dep_dioxygenase_dom"/>
</dbReference>
<dbReference type="PANTHER" id="PTHR31573">
    <property type="entry name" value="ALPHA-KETOGLUTARATE-DEPENDENT DIOXYGENASE ALKB HOMOLOG 2"/>
    <property type="match status" value="1"/>
</dbReference>
<dbReference type="HOGENOM" id="CLU_012627_1_0_1"/>
<evidence type="ECO:0000313" key="4">
    <source>
        <dbReference type="Proteomes" id="UP000002059"/>
    </source>
</evidence>